<dbReference type="GO" id="GO:0006351">
    <property type="term" value="P:DNA-templated transcription"/>
    <property type="evidence" value="ECO:0007669"/>
    <property type="project" value="InterPro"/>
</dbReference>
<dbReference type="EMBL" id="JAADJZ010000002">
    <property type="protein sequence ID" value="KAF2877676.1"/>
    <property type="molecule type" value="Genomic_DNA"/>
</dbReference>
<dbReference type="AlphaFoldDB" id="A0A7C8MGG4"/>
<protein>
    <recommendedName>
        <fullName evidence="3">Zn(2)-C6 fungal-type domain-containing protein</fullName>
    </recommendedName>
</protein>
<dbReference type="PANTHER" id="PTHR46910:SF5">
    <property type="entry name" value="ZN(II)2CYS6 TRANSCRIPTION FACTOR (EUROFUNG)"/>
    <property type="match status" value="1"/>
</dbReference>
<keyword evidence="5" id="KW-1185">Reference proteome</keyword>
<dbReference type="CDD" id="cd12148">
    <property type="entry name" value="fungal_TF_MHR"/>
    <property type="match status" value="1"/>
</dbReference>
<evidence type="ECO:0000256" key="1">
    <source>
        <dbReference type="ARBA" id="ARBA00022723"/>
    </source>
</evidence>
<dbReference type="SMART" id="SM00906">
    <property type="entry name" value="Fungal_trans"/>
    <property type="match status" value="1"/>
</dbReference>
<gene>
    <name evidence="4" type="ORF">BDV95DRAFT_535423</name>
</gene>
<dbReference type="PROSITE" id="PS50048">
    <property type="entry name" value="ZN2_CY6_FUNGAL_2"/>
    <property type="match status" value="1"/>
</dbReference>
<dbReference type="GO" id="GO:0003677">
    <property type="term" value="F:DNA binding"/>
    <property type="evidence" value="ECO:0007669"/>
    <property type="project" value="InterPro"/>
</dbReference>
<dbReference type="GO" id="GO:0000981">
    <property type="term" value="F:DNA-binding transcription factor activity, RNA polymerase II-specific"/>
    <property type="evidence" value="ECO:0007669"/>
    <property type="project" value="InterPro"/>
</dbReference>
<dbReference type="InterPro" id="IPR001138">
    <property type="entry name" value="Zn2Cys6_DnaBD"/>
</dbReference>
<evidence type="ECO:0000313" key="5">
    <source>
        <dbReference type="Proteomes" id="UP000481861"/>
    </source>
</evidence>
<name>A0A7C8MGG4_9PLEO</name>
<feature type="domain" description="Zn(2)-C6 fungal-type" evidence="3">
    <location>
        <begin position="22"/>
        <end position="51"/>
    </location>
</feature>
<accession>A0A7C8MGG4</accession>
<comment type="caution">
    <text evidence="4">The sequence shown here is derived from an EMBL/GenBank/DDBJ whole genome shotgun (WGS) entry which is preliminary data.</text>
</comment>
<evidence type="ECO:0000313" key="4">
    <source>
        <dbReference type="EMBL" id="KAF2877676.1"/>
    </source>
</evidence>
<evidence type="ECO:0000256" key="2">
    <source>
        <dbReference type="ARBA" id="ARBA00023242"/>
    </source>
</evidence>
<sequence length="659" mass="73777">MESRGGSLDTRPRNRPAIARKSCDPCRSRKVGCDRGSPCSNCVSAKLDCTHSAVVSNAASARQRVLISSQYEQKIDDIAASVDGIKRLLLGLNLSSDSNPMIAQPTDQPDVADYRVEQRPILPSAALDHSAHIIDFVRAVIDDKSLRDSRSGVDETFRSLEKLVQTLEDPANTRNSSYPDRKVGNYRNRPPMPPLEAVVTVLRWAKEHQHYFRIAWISQVLPLENFAEICRKVYFAVDDYSEIEFVLANAYLSYVFSEHIVSSGLQEYREYCQVCRNNLNIALARLPLLVPATMEAVAALLLGAFNNAVEDSTPTIAWTFISAAADLCLTLGYHRNCSQPISDDSLQSAQQSLFWIVHRIEKGLSLKLNRPSNIRDADVNFPDDENMDRGTKIARIQGRVYDQLYGPAALQRPNDERGHNAEALAKELRDLIDQGHLEIYEAQKLPVGDNEDPMRVTYMRFDLICQSSLLTLVLRAVSPKPGFLNMASGECVAAARETLEMHHTCMLGMQASKGSPFLVMKYLSWAILHVPFVAFSILFTRAVQLLDIDDLAFLDRFEASLRPEADSSKSITHPYRLYELLCQAARLYIESVSFPATVDPVLSQKFPGFLGEFEPSHFGEVGSPGRDTSIDANTQMFGLSDWYYSNQQMMSLLDEDIAF</sequence>
<dbReference type="SMART" id="SM00066">
    <property type="entry name" value="GAL4"/>
    <property type="match status" value="1"/>
</dbReference>
<dbReference type="SUPFAM" id="SSF57701">
    <property type="entry name" value="Zn2/Cys6 DNA-binding domain"/>
    <property type="match status" value="1"/>
</dbReference>
<reference evidence="4 5" key="1">
    <citation type="submission" date="2020-01" db="EMBL/GenBank/DDBJ databases">
        <authorList>
            <consortium name="DOE Joint Genome Institute"/>
            <person name="Haridas S."/>
            <person name="Albert R."/>
            <person name="Binder M."/>
            <person name="Bloem J."/>
            <person name="Labutti K."/>
            <person name="Salamov A."/>
            <person name="Andreopoulos B."/>
            <person name="Baker S.E."/>
            <person name="Barry K."/>
            <person name="Bills G."/>
            <person name="Bluhm B.H."/>
            <person name="Cannon C."/>
            <person name="Castanera R."/>
            <person name="Culley D.E."/>
            <person name="Daum C."/>
            <person name="Ezra D."/>
            <person name="Gonzalez J.B."/>
            <person name="Henrissat B."/>
            <person name="Kuo A."/>
            <person name="Liang C."/>
            <person name="Lipzen A."/>
            <person name="Lutzoni F."/>
            <person name="Magnuson J."/>
            <person name="Mondo S."/>
            <person name="Nolan M."/>
            <person name="Ohm R."/>
            <person name="Pangilinan J."/>
            <person name="Park H.-J.H."/>
            <person name="Ramirez L."/>
            <person name="Alfaro M."/>
            <person name="Sun H."/>
            <person name="Tritt A."/>
            <person name="Yoshinaga Y."/>
            <person name="Zwiers L.-H.L."/>
            <person name="Turgeon B.G."/>
            <person name="Goodwin S.B."/>
            <person name="Spatafora J.W."/>
            <person name="Crous P.W."/>
            <person name="Grigoriev I.V."/>
        </authorList>
    </citation>
    <scope>NUCLEOTIDE SEQUENCE [LARGE SCALE GENOMIC DNA]</scope>
    <source>
        <strain evidence="4 5">CBS 611.86</strain>
    </source>
</reference>
<dbReference type="GO" id="GO:0008270">
    <property type="term" value="F:zinc ion binding"/>
    <property type="evidence" value="ECO:0007669"/>
    <property type="project" value="InterPro"/>
</dbReference>
<dbReference type="InterPro" id="IPR007219">
    <property type="entry name" value="XnlR_reg_dom"/>
</dbReference>
<dbReference type="PANTHER" id="PTHR46910">
    <property type="entry name" value="TRANSCRIPTION FACTOR PDR1"/>
    <property type="match status" value="1"/>
</dbReference>
<dbReference type="InterPro" id="IPR050987">
    <property type="entry name" value="AtrR-like"/>
</dbReference>
<organism evidence="4 5">
    <name type="scientific">Massariosphaeria phaeospora</name>
    <dbReference type="NCBI Taxonomy" id="100035"/>
    <lineage>
        <taxon>Eukaryota</taxon>
        <taxon>Fungi</taxon>
        <taxon>Dikarya</taxon>
        <taxon>Ascomycota</taxon>
        <taxon>Pezizomycotina</taxon>
        <taxon>Dothideomycetes</taxon>
        <taxon>Pleosporomycetidae</taxon>
        <taxon>Pleosporales</taxon>
        <taxon>Pleosporales incertae sedis</taxon>
        <taxon>Massariosphaeria</taxon>
    </lineage>
</organism>
<dbReference type="Gene3D" id="4.10.240.10">
    <property type="entry name" value="Zn(2)-C6 fungal-type DNA-binding domain"/>
    <property type="match status" value="1"/>
</dbReference>
<dbReference type="PROSITE" id="PS00463">
    <property type="entry name" value="ZN2_CY6_FUNGAL_1"/>
    <property type="match status" value="1"/>
</dbReference>
<dbReference type="Proteomes" id="UP000481861">
    <property type="component" value="Unassembled WGS sequence"/>
</dbReference>
<dbReference type="Pfam" id="PF00172">
    <property type="entry name" value="Zn_clus"/>
    <property type="match status" value="1"/>
</dbReference>
<dbReference type="OrthoDB" id="103819at2759"/>
<keyword evidence="1" id="KW-0479">Metal-binding</keyword>
<evidence type="ECO:0000259" key="3">
    <source>
        <dbReference type="PROSITE" id="PS50048"/>
    </source>
</evidence>
<keyword evidence="2" id="KW-0539">Nucleus</keyword>
<dbReference type="CDD" id="cd00067">
    <property type="entry name" value="GAL4"/>
    <property type="match status" value="1"/>
</dbReference>
<proteinExistence type="predicted"/>
<dbReference type="InterPro" id="IPR036864">
    <property type="entry name" value="Zn2-C6_fun-type_DNA-bd_sf"/>
</dbReference>